<comment type="caution">
    <text evidence="3">The sequence shown here is derived from an EMBL/GenBank/DDBJ whole genome shotgun (WGS) entry which is preliminary data.</text>
</comment>
<sequence length="738" mass="78806">MTDPATACLGAWPSPITARDAARGDTLPAFPTVVGTQIWWQESLPEAAGRVTVLRSVDGGSPTDLLAEPWSARTRVHEYGGRSYLPVPTESGYGIVFSEFSDQRLYLLDDGATLPTPLTPEPATPAGDRYADLALTADQRHVVCVLEHHASPVDRCDAMSVPDANTDSTPEAAAQTEPAEPAAEADAPDTATGATESSESGTSATVAPQGNTVRRSLVRVPLDGSAAEDPTAIVELLADAEFYASPVPSPDGVHLAWIAWNHPRMPWDSTELRIARFTEDGTLDNVRTLKGGPTESVLAPRWRDEATLFCVSDWSGWWNLYEIGLHGPAIALCPMQEEFSPTPLLLGTEPYCAVDDRRIIALHGDCDLRASRLDTASGEITELDSAWTWQAVTCDTTENTGTVVGIAASPTTPAVPVSLDIDTGEVTPLRKPSLGTGVTTAHLPTPRRETVTGRYGEQVHATVYPPRHPEHTASGPAPFVVWIHGGPTACSSRALRLELAYFTSRGFGVVDVNYGGSTGFGRSYRERLHNAWGVVDVDDAVAVARSLVADGTADPRRLAIRGGSAGGLTTLLALTRDTFACGVSRYGVTDLLRLAEHTHDFESRYLDALVGPLPGYQATYAERSPVNRVDDVNAPVLLLQGTEDPVVPLDQATAMAERLAERAVPHALYTFEGEGHGFRDAENRARALEAELAFYAAVFDVNPPDVAPLELRGSPASPANGAGEDHEGREGASPLERT</sequence>
<dbReference type="PANTHER" id="PTHR43056:SF5">
    <property type="entry name" value="PEPTIDASE S9 PROLYL OLIGOPEPTIDASE CATALYTIC DOMAIN-CONTAINING PROTEIN"/>
    <property type="match status" value="1"/>
</dbReference>
<dbReference type="InterPro" id="IPR050585">
    <property type="entry name" value="Xaa-Pro_dipeptidyl-ppase/CocE"/>
</dbReference>
<dbReference type="RefSeq" id="WP_310913240.1">
    <property type="nucleotide sequence ID" value="NZ_JAVLVT010000007.1"/>
</dbReference>
<feature type="region of interest" description="Disordered" evidence="1">
    <location>
        <begin position="706"/>
        <end position="738"/>
    </location>
</feature>
<protein>
    <submittedName>
        <fullName evidence="3">Prolyl oligopeptidase family serine peptidase</fullName>
    </submittedName>
</protein>
<dbReference type="SUPFAM" id="SSF53474">
    <property type="entry name" value="alpha/beta-Hydrolases"/>
    <property type="match status" value="1"/>
</dbReference>
<proteinExistence type="predicted"/>
<feature type="region of interest" description="Disordered" evidence="1">
    <location>
        <begin position="156"/>
        <end position="212"/>
    </location>
</feature>
<feature type="domain" description="Peptidase S9 prolyl oligopeptidase catalytic" evidence="2">
    <location>
        <begin position="496"/>
        <end position="700"/>
    </location>
</feature>
<dbReference type="Proteomes" id="UP001250214">
    <property type="component" value="Unassembled WGS sequence"/>
</dbReference>
<name>A0ABU2H8P7_9ACTN</name>
<evidence type="ECO:0000313" key="3">
    <source>
        <dbReference type="EMBL" id="MDS1271677.1"/>
    </source>
</evidence>
<evidence type="ECO:0000313" key="4">
    <source>
        <dbReference type="Proteomes" id="UP001250214"/>
    </source>
</evidence>
<keyword evidence="4" id="KW-1185">Reference proteome</keyword>
<dbReference type="Gene3D" id="3.40.50.1820">
    <property type="entry name" value="alpha/beta hydrolase"/>
    <property type="match status" value="1"/>
</dbReference>
<organism evidence="3 4">
    <name type="scientific">Lipingzhangella rawalii</name>
    <dbReference type="NCBI Taxonomy" id="2055835"/>
    <lineage>
        <taxon>Bacteria</taxon>
        <taxon>Bacillati</taxon>
        <taxon>Actinomycetota</taxon>
        <taxon>Actinomycetes</taxon>
        <taxon>Streptosporangiales</taxon>
        <taxon>Nocardiopsidaceae</taxon>
        <taxon>Lipingzhangella</taxon>
    </lineage>
</organism>
<feature type="compositionally biased region" description="Low complexity" evidence="1">
    <location>
        <begin position="169"/>
        <end position="205"/>
    </location>
</feature>
<dbReference type="Pfam" id="PF00326">
    <property type="entry name" value="Peptidase_S9"/>
    <property type="match status" value="1"/>
</dbReference>
<dbReference type="EMBL" id="JAVLVT010000007">
    <property type="protein sequence ID" value="MDS1271677.1"/>
    <property type="molecule type" value="Genomic_DNA"/>
</dbReference>
<evidence type="ECO:0000256" key="1">
    <source>
        <dbReference type="SAM" id="MobiDB-lite"/>
    </source>
</evidence>
<dbReference type="PANTHER" id="PTHR43056">
    <property type="entry name" value="PEPTIDASE S9 PROLYL OLIGOPEPTIDASE"/>
    <property type="match status" value="1"/>
</dbReference>
<feature type="compositionally biased region" description="Basic and acidic residues" evidence="1">
    <location>
        <begin position="723"/>
        <end position="738"/>
    </location>
</feature>
<reference evidence="4" key="1">
    <citation type="submission" date="2023-07" db="EMBL/GenBank/DDBJ databases">
        <title>Novel species in the genus Lipingzhangella isolated from Sambhar Salt Lake.</title>
        <authorList>
            <person name="Jiya N."/>
            <person name="Kajale S."/>
            <person name="Sharma A."/>
        </authorList>
    </citation>
    <scope>NUCLEOTIDE SEQUENCE [LARGE SCALE GENOMIC DNA]</scope>
    <source>
        <strain evidence="4">LS1_29</strain>
    </source>
</reference>
<evidence type="ECO:0000259" key="2">
    <source>
        <dbReference type="Pfam" id="PF00326"/>
    </source>
</evidence>
<dbReference type="SUPFAM" id="SSF69322">
    <property type="entry name" value="Tricorn protease domain 2"/>
    <property type="match status" value="1"/>
</dbReference>
<dbReference type="InterPro" id="IPR029058">
    <property type="entry name" value="AB_hydrolase_fold"/>
</dbReference>
<accession>A0ABU2H8P7</accession>
<dbReference type="InterPro" id="IPR001375">
    <property type="entry name" value="Peptidase_S9_cat"/>
</dbReference>
<gene>
    <name evidence="3" type="ORF">RIF23_15385</name>
</gene>